<proteinExistence type="predicted"/>
<dbReference type="EMBL" id="CAJHJT010000012">
    <property type="protein sequence ID" value="CAD6997321.1"/>
    <property type="molecule type" value="Genomic_DNA"/>
</dbReference>
<feature type="non-terminal residue" evidence="2">
    <location>
        <position position="1"/>
    </location>
</feature>
<reference evidence="2" key="1">
    <citation type="submission" date="2020-11" db="EMBL/GenBank/DDBJ databases">
        <authorList>
            <person name="Whitehead M."/>
        </authorList>
    </citation>
    <scope>NUCLEOTIDE SEQUENCE</scope>
    <source>
        <strain evidence="2">EGII</strain>
    </source>
</reference>
<evidence type="ECO:0000313" key="3">
    <source>
        <dbReference type="Proteomes" id="UP000606786"/>
    </source>
</evidence>
<keyword evidence="3" id="KW-1185">Reference proteome</keyword>
<feature type="region of interest" description="Disordered" evidence="1">
    <location>
        <begin position="1"/>
        <end position="62"/>
    </location>
</feature>
<name>A0A811UEU1_CERCA</name>
<dbReference type="OrthoDB" id="8053018at2759"/>
<sequence length="93" mass="10369">LVVGVAGKASGLPNESDDDMPSTSKERQTSPVASNPKRLRSESTGERLKKFHDEDNPRKLEINERLDDRVHIEKKTPAASEEFTELLKKATIP</sequence>
<comment type="caution">
    <text evidence="2">The sequence shown here is derived from an EMBL/GenBank/DDBJ whole genome shotgun (WGS) entry which is preliminary data.</text>
</comment>
<evidence type="ECO:0000313" key="2">
    <source>
        <dbReference type="EMBL" id="CAD6997321.1"/>
    </source>
</evidence>
<accession>A0A811UEU1</accession>
<feature type="compositionally biased region" description="Basic and acidic residues" evidence="1">
    <location>
        <begin position="39"/>
        <end position="62"/>
    </location>
</feature>
<evidence type="ECO:0000256" key="1">
    <source>
        <dbReference type="SAM" id="MobiDB-lite"/>
    </source>
</evidence>
<protein>
    <submittedName>
        <fullName evidence="2">(Mediterranean fruit fly) hypothetical protein</fullName>
    </submittedName>
</protein>
<dbReference type="AlphaFoldDB" id="A0A811UEU1"/>
<organism evidence="2 3">
    <name type="scientific">Ceratitis capitata</name>
    <name type="common">Mediterranean fruit fly</name>
    <name type="synonym">Tephritis capitata</name>
    <dbReference type="NCBI Taxonomy" id="7213"/>
    <lineage>
        <taxon>Eukaryota</taxon>
        <taxon>Metazoa</taxon>
        <taxon>Ecdysozoa</taxon>
        <taxon>Arthropoda</taxon>
        <taxon>Hexapoda</taxon>
        <taxon>Insecta</taxon>
        <taxon>Pterygota</taxon>
        <taxon>Neoptera</taxon>
        <taxon>Endopterygota</taxon>
        <taxon>Diptera</taxon>
        <taxon>Brachycera</taxon>
        <taxon>Muscomorpha</taxon>
        <taxon>Tephritoidea</taxon>
        <taxon>Tephritidae</taxon>
        <taxon>Ceratitis</taxon>
        <taxon>Ceratitis</taxon>
    </lineage>
</organism>
<dbReference type="Proteomes" id="UP000606786">
    <property type="component" value="Unassembled WGS sequence"/>
</dbReference>
<gene>
    <name evidence="2" type="ORF">CCAP1982_LOCUS5955</name>
</gene>